<dbReference type="PANTHER" id="PTHR30273:SF2">
    <property type="entry name" value="PROTEIN FECR"/>
    <property type="match status" value="1"/>
</dbReference>
<dbReference type="EMBL" id="BAABFT010000004">
    <property type="protein sequence ID" value="GAA4321366.1"/>
    <property type="molecule type" value="Genomic_DNA"/>
</dbReference>
<keyword evidence="1" id="KW-1133">Transmembrane helix</keyword>
<evidence type="ECO:0000313" key="4">
    <source>
        <dbReference type="EMBL" id="GAA4321366.1"/>
    </source>
</evidence>
<feature type="transmembrane region" description="Helical" evidence="1">
    <location>
        <begin position="79"/>
        <end position="99"/>
    </location>
</feature>
<proteinExistence type="predicted"/>
<evidence type="ECO:0000259" key="3">
    <source>
        <dbReference type="Pfam" id="PF16344"/>
    </source>
</evidence>
<dbReference type="Pfam" id="PF16344">
    <property type="entry name" value="FecR_C"/>
    <property type="match status" value="1"/>
</dbReference>
<organism evidence="4 5">
    <name type="scientific">Mucilaginibacter gynuensis</name>
    <dbReference type="NCBI Taxonomy" id="1302236"/>
    <lineage>
        <taxon>Bacteria</taxon>
        <taxon>Pseudomonadati</taxon>
        <taxon>Bacteroidota</taxon>
        <taxon>Sphingobacteriia</taxon>
        <taxon>Sphingobacteriales</taxon>
        <taxon>Sphingobacteriaceae</taxon>
        <taxon>Mucilaginibacter</taxon>
    </lineage>
</organism>
<dbReference type="Gene3D" id="2.60.120.1440">
    <property type="match status" value="1"/>
</dbReference>
<dbReference type="PANTHER" id="PTHR30273">
    <property type="entry name" value="PERIPLASMIC SIGNAL SENSOR AND SIGMA FACTOR ACTIVATOR FECR-RELATED"/>
    <property type="match status" value="1"/>
</dbReference>
<keyword evidence="1" id="KW-0472">Membrane</keyword>
<gene>
    <name evidence="4" type="ORF">GCM10023149_21190</name>
</gene>
<dbReference type="InterPro" id="IPR006860">
    <property type="entry name" value="FecR"/>
</dbReference>
<comment type="caution">
    <text evidence="4">The sequence shown here is derived from an EMBL/GenBank/DDBJ whole genome shotgun (WGS) entry which is preliminary data.</text>
</comment>
<evidence type="ECO:0000259" key="2">
    <source>
        <dbReference type="Pfam" id="PF04773"/>
    </source>
</evidence>
<dbReference type="Pfam" id="PF04773">
    <property type="entry name" value="FecR"/>
    <property type="match status" value="1"/>
</dbReference>
<reference evidence="5" key="1">
    <citation type="journal article" date="2019" name="Int. J. Syst. Evol. Microbiol.">
        <title>The Global Catalogue of Microorganisms (GCM) 10K type strain sequencing project: providing services to taxonomists for standard genome sequencing and annotation.</title>
        <authorList>
            <consortium name="The Broad Institute Genomics Platform"/>
            <consortium name="The Broad Institute Genome Sequencing Center for Infectious Disease"/>
            <person name="Wu L."/>
            <person name="Ma J."/>
        </authorList>
    </citation>
    <scope>NUCLEOTIDE SEQUENCE [LARGE SCALE GENOMIC DNA]</scope>
    <source>
        <strain evidence="5">JCM 17705</strain>
    </source>
</reference>
<dbReference type="InterPro" id="IPR032508">
    <property type="entry name" value="FecR_C"/>
</dbReference>
<dbReference type="PIRSF" id="PIRSF018266">
    <property type="entry name" value="FecR"/>
    <property type="match status" value="1"/>
</dbReference>
<feature type="domain" description="Protein FecR C-terminal" evidence="3">
    <location>
        <begin position="254"/>
        <end position="318"/>
    </location>
</feature>
<sequence length="330" mass="37119">MNRDQIAALLDRYLNGETTNEENELVKRWLEEHDNGNAQWHDLDRSAKDQWLSVVFSEIKNTISETEPKIVSLPQRKLGLWRSIAAVAAVLLISFTLYLEWPSLQSRLHPVELTTLRAPNDQKREITLTDGTRIWLNAGSALKYPETFNGKAREVYLSGEAYFDVRHNPGKPFIIHTGTVLTTVLGTAFNIKEDKSKHTIQVTVTPGKVSVANGQKLLGVIIPNQQISYNTLKAEVVQATVNANAVIAWQQRDLHFEDVSFEDAIIQLEQHFNVKISFSNPKLKTCRFTGTSLNGEELEKILKVMCAFNNATYQIKPDGNFVIDGAGCNN</sequence>
<evidence type="ECO:0000256" key="1">
    <source>
        <dbReference type="SAM" id="Phobius"/>
    </source>
</evidence>
<evidence type="ECO:0000313" key="5">
    <source>
        <dbReference type="Proteomes" id="UP001500582"/>
    </source>
</evidence>
<dbReference type="InterPro" id="IPR012373">
    <property type="entry name" value="Ferrdict_sens_TM"/>
</dbReference>
<feature type="domain" description="FecR protein" evidence="2">
    <location>
        <begin position="115"/>
        <end position="209"/>
    </location>
</feature>
<accession>A0ABP8GC74</accession>
<protein>
    <submittedName>
        <fullName evidence="4">FecR domain-containing protein</fullName>
    </submittedName>
</protein>
<name>A0ABP8GC74_9SPHI</name>
<dbReference type="Proteomes" id="UP001500582">
    <property type="component" value="Unassembled WGS sequence"/>
</dbReference>
<dbReference type="Gene3D" id="3.55.50.30">
    <property type="match status" value="1"/>
</dbReference>
<keyword evidence="1" id="KW-0812">Transmembrane</keyword>
<keyword evidence="5" id="KW-1185">Reference proteome</keyword>